<reference evidence="1 2" key="1">
    <citation type="submission" date="2019-05" db="EMBL/GenBank/DDBJ databases">
        <title>A Chromosome-scale Meerkat (S. suricatta) Genome Assembly.</title>
        <authorList>
            <person name="Dudchenko O."/>
            <person name="Lieberman Aiden E."/>
            <person name="Tung J."/>
            <person name="Barreiro L.B."/>
            <person name="Clutton-Brock T.H."/>
        </authorList>
    </citation>
    <scope>NUCLEOTIDE SEQUENCE [LARGE SCALE GENOMIC DNA]</scope>
</reference>
<evidence type="ECO:0000313" key="1">
    <source>
        <dbReference type="Ensembl" id="ENSSSUP00005021977.1"/>
    </source>
</evidence>
<dbReference type="Ensembl" id="ENSSSUT00005025179.1">
    <property type="protein sequence ID" value="ENSSSUP00005021977.1"/>
    <property type="gene ID" value="ENSSSUG00005014322.1"/>
</dbReference>
<dbReference type="AlphaFoldDB" id="A0A673UL44"/>
<reference evidence="1" key="3">
    <citation type="submission" date="2025-09" db="UniProtKB">
        <authorList>
            <consortium name="Ensembl"/>
        </authorList>
    </citation>
    <scope>IDENTIFICATION</scope>
</reference>
<keyword evidence="2" id="KW-1185">Reference proteome</keyword>
<sequence>MAAAPSWGLASDAASWPQLLGRSTVGVGALGLQVPGEELRGDLHAAAQGGLPEAVHAPGQREARLTSLTELGPCWASLDDS</sequence>
<accession>A0A673UL44</accession>
<evidence type="ECO:0000313" key="2">
    <source>
        <dbReference type="Proteomes" id="UP000472268"/>
    </source>
</evidence>
<proteinExistence type="predicted"/>
<organism evidence="1 2">
    <name type="scientific">Suricata suricatta</name>
    <name type="common">Meerkat</name>
    <dbReference type="NCBI Taxonomy" id="37032"/>
    <lineage>
        <taxon>Eukaryota</taxon>
        <taxon>Metazoa</taxon>
        <taxon>Chordata</taxon>
        <taxon>Craniata</taxon>
        <taxon>Vertebrata</taxon>
        <taxon>Euteleostomi</taxon>
        <taxon>Mammalia</taxon>
        <taxon>Eutheria</taxon>
        <taxon>Laurasiatheria</taxon>
        <taxon>Carnivora</taxon>
        <taxon>Feliformia</taxon>
        <taxon>Herpestidae</taxon>
        <taxon>Suricata</taxon>
    </lineage>
</organism>
<reference evidence="1" key="2">
    <citation type="submission" date="2025-08" db="UniProtKB">
        <authorList>
            <consortium name="Ensembl"/>
        </authorList>
    </citation>
    <scope>IDENTIFICATION</scope>
</reference>
<name>A0A673UL44_SURSU</name>
<protein>
    <submittedName>
        <fullName evidence="1">Uncharacterized protein</fullName>
    </submittedName>
</protein>
<dbReference type="Proteomes" id="UP000472268">
    <property type="component" value="Chromosome 16"/>
</dbReference>